<dbReference type="Pfam" id="PF07676">
    <property type="entry name" value="PD40"/>
    <property type="match status" value="2"/>
</dbReference>
<keyword evidence="2 4" id="KW-0472">Membrane</keyword>
<dbReference type="InterPro" id="IPR006664">
    <property type="entry name" value="OMP_bac"/>
</dbReference>
<dbReference type="Proteomes" id="UP000095552">
    <property type="component" value="Unassembled WGS sequence"/>
</dbReference>
<dbReference type="PROSITE" id="PS51123">
    <property type="entry name" value="OMPA_2"/>
    <property type="match status" value="1"/>
</dbReference>
<dbReference type="SUPFAM" id="SSF49464">
    <property type="entry name" value="Carboxypeptidase regulatory domain-like"/>
    <property type="match status" value="2"/>
</dbReference>
<dbReference type="PANTHER" id="PTHR30329">
    <property type="entry name" value="STATOR ELEMENT OF FLAGELLAR MOTOR COMPLEX"/>
    <property type="match status" value="1"/>
</dbReference>
<dbReference type="Gene3D" id="3.30.1330.60">
    <property type="entry name" value="OmpA-like domain"/>
    <property type="match status" value="1"/>
</dbReference>
<dbReference type="InterPro" id="IPR050330">
    <property type="entry name" value="Bact_OuterMem_StrucFunc"/>
</dbReference>
<evidence type="ECO:0000256" key="3">
    <source>
        <dbReference type="ARBA" id="ARBA00023237"/>
    </source>
</evidence>
<dbReference type="InterPro" id="IPR036737">
    <property type="entry name" value="OmpA-like_sf"/>
</dbReference>
<dbReference type="PANTHER" id="PTHR30329:SF21">
    <property type="entry name" value="LIPOPROTEIN YIAD-RELATED"/>
    <property type="match status" value="1"/>
</dbReference>
<dbReference type="SUPFAM" id="SSF103088">
    <property type="entry name" value="OmpA-like"/>
    <property type="match status" value="1"/>
</dbReference>
<accession>A0A1E5T4C2</accession>
<evidence type="ECO:0000256" key="4">
    <source>
        <dbReference type="PROSITE-ProRule" id="PRU00473"/>
    </source>
</evidence>
<dbReference type="Pfam" id="PF00691">
    <property type="entry name" value="OmpA"/>
    <property type="match status" value="1"/>
</dbReference>
<gene>
    <name evidence="6" type="ORF">BFP71_00580</name>
</gene>
<dbReference type="GO" id="GO:0009279">
    <property type="term" value="C:cell outer membrane"/>
    <property type="evidence" value="ECO:0007669"/>
    <property type="project" value="UniProtKB-SubCell"/>
</dbReference>
<dbReference type="InterPro" id="IPR008969">
    <property type="entry name" value="CarboxyPept-like_regulatory"/>
</dbReference>
<proteinExistence type="predicted"/>
<feature type="domain" description="OmpA-like" evidence="5">
    <location>
        <begin position="581"/>
        <end position="706"/>
    </location>
</feature>
<dbReference type="SUPFAM" id="SSF82171">
    <property type="entry name" value="DPP6 N-terminal domain-like"/>
    <property type="match status" value="1"/>
</dbReference>
<dbReference type="CDD" id="cd07185">
    <property type="entry name" value="OmpA_C-like"/>
    <property type="match status" value="1"/>
</dbReference>
<evidence type="ECO:0000256" key="2">
    <source>
        <dbReference type="ARBA" id="ARBA00023136"/>
    </source>
</evidence>
<keyword evidence="7" id="KW-1185">Reference proteome</keyword>
<keyword evidence="3" id="KW-0998">Cell outer membrane</keyword>
<evidence type="ECO:0000313" key="6">
    <source>
        <dbReference type="EMBL" id="OEK06206.1"/>
    </source>
</evidence>
<reference evidence="6 7" key="1">
    <citation type="submission" date="2016-08" db="EMBL/GenBank/DDBJ databases">
        <title>Draft genome of Fabibacter sp. strain SK-8.</title>
        <authorList>
            <person name="Wong S.-K."/>
            <person name="Hamasaki K."/>
            <person name="Yoshizawa S."/>
        </authorList>
    </citation>
    <scope>NUCLEOTIDE SEQUENCE [LARGE SCALE GENOMIC DNA]</scope>
    <source>
        <strain evidence="6 7">SK-8</strain>
    </source>
</reference>
<name>A0A1E5T4C2_9BACT</name>
<dbReference type="SUPFAM" id="SSF48452">
    <property type="entry name" value="TPR-like"/>
    <property type="match status" value="1"/>
</dbReference>
<dbReference type="Gene3D" id="1.25.40.10">
    <property type="entry name" value="Tetratricopeptide repeat domain"/>
    <property type="match status" value="1"/>
</dbReference>
<protein>
    <recommendedName>
        <fullName evidence="5">OmpA-like domain-containing protein</fullName>
    </recommendedName>
</protein>
<evidence type="ECO:0000313" key="7">
    <source>
        <dbReference type="Proteomes" id="UP000095552"/>
    </source>
</evidence>
<dbReference type="InterPro" id="IPR006665">
    <property type="entry name" value="OmpA-like"/>
</dbReference>
<comment type="subcellular location">
    <subcellularLocation>
        <location evidence="1">Cell outer membrane</location>
    </subcellularLocation>
</comment>
<dbReference type="PRINTS" id="PR01021">
    <property type="entry name" value="OMPADOMAIN"/>
</dbReference>
<dbReference type="InterPro" id="IPR011659">
    <property type="entry name" value="WD40"/>
</dbReference>
<dbReference type="EMBL" id="MDGQ01000003">
    <property type="protein sequence ID" value="OEK06206.1"/>
    <property type="molecule type" value="Genomic_DNA"/>
</dbReference>
<evidence type="ECO:0000259" key="5">
    <source>
        <dbReference type="PROSITE" id="PS51123"/>
    </source>
</evidence>
<dbReference type="AlphaFoldDB" id="A0A1E5T4C2"/>
<comment type="caution">
    <text evidence="6">The sequence shown here is derived from an EMBL/GenBank/DDBJ whole genome shotgun (WGS) entry which is preliminary data.</text>
</comment>
<dbReference type="InterPro" id="IPR011990">
    <property type="entry name" value="TPR-like_helical_dom_sf"/>
</dbReference>
<evidence type="ECO:0000256" key="1">
    <source>
        <dbReference type="ARBA" id="ARBA00004442"/>
    </source>
</evidence>
<dbReference type="STRING" id="1563681.BFP71_00580"/>
<organism evidence="6 7">
    <name type="scientific">Roseivirga misakiensis</name>
    <dbReference type="NCBI Taxonomy" id="1563681"/>
    <lineage>
        <taxon>Bacteria</taxon>
        <taxon>Pseudomonadati</taxon>
        <taxon>Bacteroidota</taxon>
        <taxon>Cytophagia</taxon>
        <taxon>Cytophagales</taxon>
        <taxon>Roseivirgaceae</taxon>
        <taxon>Roseivirga</taxon>
    </lineage>
</organism>
<sequence length="706" mass="79516">MAYGQNRSRLDVMRAGKLFDNFEYAAAAKIYERLVERDSSFNYAKLQLAESYRKMNMPEEALPFYAEVVSDSSVAKPIHTLYYAQALMSAERYDRALTALSDFYASQGDVRATNLTNGITNFEGFYSDSSYYKINLSKFNSEADDYSPTYFRDGLVFSSNRKKFRLVKRTHGWDNKNFHELYFTNPGVDSVETTKLFNKKLNTRYHEGPMVFYDDDEKAFFTRNNYNGKRVGTASDETINLQLYMTQRSGVNSEWDKPMSFKYNSKEFSTGHPTISEDEKTLYFASNRPGGNGGVDIYKSTFEDGDWGEPVNLGSEINTPGDEMFPHVHKGVLYFSSNGHYGMGGLDVYQYDFNDTAAVVKNMGYPINSPKDDFGLILSSNDTTGYFTSNRPGGAGNDDIYQIEVNLPKRPKQVFLKGIVVDQRSGRPLEDTEVFLSTSEGDSISFITNADGGFEYELAWDQKYNLTALKPDWSVGRDSASTFDDMLDKEFITIPLRELLVVKGDLVTPGGRPVDDALVTFTETTTGEVDSVRTNENGLLYFIAQPGAEYDVFLQKPGYFNFRTKVATGNDPGGVIKFDLEMDEIIIGKAIRIENIYFDLNKSDIRPDAAIELDKIVAMMTDNPTVKIELGSHTDSRGGDPYNLALSDRRARSSAAYIVSKGIAQDRITGKGYGETQLTNQCEDGIRCQPEEHQANRRTEFKVISF</sequence>